<dbReference type="Gene3D" id="3.40.30.10">
    <property type="entry name" value="Glutaredoxin"/>
    <property type="match status" value="1"/>
</dbReference>
<evidence type="ECO:0000256" key="5">
    <source>
        <dbReference type="SAM" id="SignalP"/>
    </source>
</evidence>
<dbReference type="PROSITE" id="PS51352">
    <property type="entry name" value="THIOREDOXIN_2"/>
    <property type="match status" value="1"/>
</dbReference>
<dbReference type="GO" id="GO:0016491">
    <property type="term" value="F:oxidoreductase activity"/>
    <property type="evidence" value="ECO:0007669"/>
    <property type="project" value="InterPro"/>
</dbReference>
<dbReference type="InterPro" id="IPR050553">
    <property type="entry name" value="Thioredoxin_ResA/DsbE_sf"/>
</dbReference>
<sequence>MKKAVFTLLAALPLAAMAQAPTGAFTVKGKVGAVSTPAMAYLEYRKDGKTIDDSVAIKNGEFEFKGETAKIPSQAYLIMNRAGTGMSKARDYQQIYLEPGVITVKNAVDSMQTATVGGTQTNIENEAYKLANKPVNDIYAAMSAKRKAATPAQRESAEFKAEMDAMDKKADELSDGISKKFVKAYPKSLISLNLIRNLAYSTDYAEIAPIFAALSPTIKDSESGKKFAAQLAGMKNVAIGATATDFAMADTNGVMVKLSSFRGKYLLVDLWASWCGPCRQENPNVVRTFNKYKDRNFTILGVSLDRPDAKAKWLAAIHKDGLQWTQVSDLKFWDNDLAKLYGVQAIPQNFLLDPNGKVIAKNLRGDALDAKLAEVLAKQEKVKAEE</sequence>
<evidence type="ECO:0000256" key="3">
    <source>
        <dbReference type="ARBA" id="ARBA00023157"/>
    </source>
</evidence>
<dbReference type="EMBL" id="BMDO01000006">
    <property type="protein sequence ID" value="GGI51235.1"/>
    <property type="molecule type" value="Genomic_DNA"/>
</dbReference>
<dbReference type="InterPro" id="IPR000866">
    <property type="entry name" value="AhpC/TSA"/>
</dbReference>
<keyword evidence="8" id="KW-1185">Reference proteome</keyword>
<keyword evidence="2" id="KW-0201">Cytochrome c-type biogenesis</keyword>
<dbReference type="AlphaFoldDB" id="A0A917J8R9"/>
<keyword evidence="5" id="KW-0732">Signal</keyword>
<dbReference type="InterPro" id="IPR025380">
    <property type="entry name" value="DUF4369"/>
</dbReference>
<dbReference type="Pfam" id="PF14289">
    <property type="entry name" value="DUF4369"/>
    <property type="match status" value="1"/>
</dbReference>
<dbReference type="GO" id="GO:0030313">
    <property type="term" value="C:cell envelope"/>
    <property type="evidence" value="ECO:0007669"/>
    <property type="project" value="UniProtKB-SubCell"/>
</dbReference>
<feature type="signal peptide" evidence="5">
    <location>
        <begin position="1"/>
        <end position="18"/>
    </location>
</feature>
<evidence type="ECO:0000256" key="4">
    <source>
        <dbReference type="ARBA" id="ARBA00023284"/>
    </source>
</evidence>
<evidence type="ECO:0000256" key="1">
    <source>
        <dbReference type="ARBA" id="ARBA00004196"/>
    </source>
</evidence>
<protein>
    <submittedName>
        <fullName evidence="7">Thiol:disulfide interchange protein</fullName>
    </submittedName>
</protein>
<reference evidence="7" key="2">
    <citation type="submission" date="2020-09" db="EMBL/GenBank/DDBJ databases">
        <authorList>
            <person name="Sun Q."/>
            <person name="Sedlacek I."/>
        </authorList>
    </citation>
    <scope>NUCLEOTIDE SEQUENCE</scope>
    <source>
        <strain evidence="7">CCM 8711</strain>
    </source>
</reference>
<evidence type="ECO:0000256" key="2">
    <source>
        <dbReference type="ARBA" id="ARBA00022748"/>
    </source>
</evidence>
<dbReference type="Proteomes" id="UP000662074">
    <property type="component" value="Unassembled WGS sequence"/>
</dbReference>
<keyword evidence="3" id="KW-1015">Disulfide bond</keyword>
<evidence type="ECO:0000313" key="8">
    <source>
        <dbReference type="Proteomes" id="UP000662074"/>
    </source>
</evidence>
<dbReference type="GO" id="GO:0016209">
    <property type="term" value="F:antioxidant activity"/>
    <property type="evidence" value="ECO:0007669"/>
    <property type="project" value="InterPro"/>
</dbReference>
<dbReference type="InterPro" id="IPR013766">
    <property type="entry name" value="Thioredoxin_domain"/>
</dbReference>
<evidence type="ECO:0000313" key="7">
    <source>
        <dbReference type="EMBL" id="GGI51235.1"/>
    </source>
</evidence>
<dbReference type="CDD" id="cd02966">
    <property type="entry name" value="TlpA_like_family"/>
    <property type="match status" value="1"/>
</dbReference>
<dbReference type="PANTHER" id="PTHR42852:SF6">
    <property type="entry name" value="THIOL:DISULFIDE INTERCHANGE PROTEIN DSBE"/>
    <property type="match status" value="1"/>
</dbReference>
<feature type="domain" description="Thioredoxin" evidence="6">
    <location>
        <begin position="237"/>
        <end position="381"/>
    </location>
</feature>
<dbReference type="SUPFAM" id="SSF52833">
    <property type="entry name" value="Thioredoxin-like"/>
    <property type="match status" value="1"/>
</dbReference>
<dbReference type="Pfam" id="PF00578">
    <property type="entry name" value="AhpC-TSA"/>
    <property type="match status" value="1"/>
</dbReference>
<keyword evidence="4" id="KW-0676">Redox-active center</keyword>
<comment type="subcellular location">
    <subcellularLocation>
        <location evidence="1">Cell envelope</location>
    </subcellularLocation>
</comment>
<name>A0A917J8R9_9SPHI</name>
<reference evidence="7" key="1">
    <citation type="journal article" date="2014" name="Int. J. Syst. Evol. Microbiol.">
        <title>Complete genome sequence of Corynebacterium casei LMG S-19264T (=DSM 44701T), isolated from a smear-ripened cheese.</title>
        <authorList>
            <consortium name="US DOE Joint Genome Institute (JGI-PGF)"/>
            <person name="Walter F."/>
            <person name="Albersmeier A."/>
            <person name="Kalinowski J."/>
            <person name="Ruckert C."/>
        </authorList>
    </citation>
    <scope>NUCLEOTIDE SEQUENCE</scope>
    <source>
        <strain evidence="7">CCM 8711</strain>
    </source>
</reference>
<proteinExistence type="predicted"/>
<dbReference type="PANTHER" id="PTHR42852">
    <property type="entry name" value="THIOL:DISULFIDE INTERCHANGE PROTEIN DSBE"/>
    <property type="match status" value="1"/>
</dbReference>
<dbReference type="InterPro" id="IPR036249">
    <property type="entry name" value="Thioredoxin-like_sf"/>
</dbReference>
<organism evidence="7 8">
    <name type="scientific">Mucilaginibacter galii</name>
    <dbReference type="NCBI Taxonomy" id="2005073"/>
    <lineage>
        <taxon>Bacteria</taxon>
        <taxon>Pseudomonadati</taxon>
        <taxon>Bacteroidota</taxon>
        <taxon>Sphingobacteriia</taxon>
        <taxon>Sphingobacteriales</taxon>
        <taxon>Sphingobacteriaceae</taxon>
        <taxon>Mucilaginibacter</taxon>
    </lineage>
</organism>
<feature type="chain" id="PRO_5036952832" evidence="5">
    <location>
        <begin position="19"/>
        <end position="386"/>
    </location>
</feature>
<dbReference type="PROSITE" id="PS00194">
    <property type="entry name" value="THIOREDOXIN_1"/>
    <property type="match status" value="1"/>
</dbReference>
<dbReference type="RefSeq" id="WP_188417126.1">
    <property type="nucleotide sequence ID" value="NZ_BMDO01000006.1"/>
</dbReference>
<gene>
    <name evidence="7" type="ORF">GCM10011425_24470</name>
</gene>
<dbReference type="InterPro" id="IPR017937">
    <property type="entry name" value="Thioredoxin_CS"/>
</dbReference>
<evidence type="ECO:0000259" key="6">
    <source>
        <dbReference type="PROSITE" id="PS51352"/>
    </source>
</evidence>
<accession>A0A917J8R9</accession>
<comment type="caution">
    <text evidence="7">The sequence shown here is derived from an EMBL/GenBank/DDBJ whole genome shotgun (WGS) entry which is preliminary data.</text>
</comment>
<dbReference type="GO" id="GO:0017004">
    <property type="term" value="P:cytochrome complex assembly"/>
    <property type="evidence" value="ECO:0007669"/>
    <property type="project" value="UniProtKB-KW"/>
</dbReference>